<protein>
    <recommendedName>
        <fullName evidence="3">Lipoprotein</fullName>
    </recommendedName>
</protein>
<proteinExistence type="predicted"/>
<name>A0A4Q7N5G1_9BACT</name>
<dbReference type="AlphaFoldDB" id="A0A4Q7N5G1"/>
<reference evidence="1 2" key="1">
    <citation type="submission" date="2019-02" db="EMBL/GenBank/DDBJ databases">
        <title>Genomic Encyclopedia of Type Strains, Phase IV (KMG-IV): sequencing the most valuable type-strain genomes for metagenomic binning, comparative biology and taxonomic classification.</title>
        <authorList>
            <person name="Goeker M."/>
        </authorList>
    </citation>
    <scope>NUCLEOTIDE SEQUENCE [LARGE SCALE GENOMIC DNA]</scope>
    <source>
        <strain evidence="1 2">DSM 18116</strain>
    </source>
</reference>
<keyword evidence="2" id="KW-1185">Reference proteome</keyword>
<comment type="caution">
    <text evidence="1">The sequence shown here is derived from an EMBL/GenBank/DDBJ whole genome shotgun (WGS) entry which is preliminary data.</text>
</comment>
<dbReference type="PROSITE" id="PS51257">
    <property type="entry name" value="PROKAR_LIPOPROTEIN"/>
    <property type="match status" value="1"/>
</dbReference>
<evidence type="ECO:0008006" key="3">
    <source>
        <dbReference type="Google" id="ProtNLM"/>
    </source>
</evidence>
<evidence type="ECO:0000313" key="2">
    <source>
        <dbReference type="Proteomes" id="UP000293874"/>
    </source>
</evidence>
<evidence type="ECO:0000313" key="1">
    <source>
        <dbReference type="EMBL" id="RZS76294.1"/>
    </source>
</evidence>
<gene>
    <name evidence="1" type="ORF">EV199_2174</name>
</gene>
<dbReference type="EMBL" id="SGXA01000001">
    <property type="protein sequence ID" value="RZS76294.1"/>
    <property type="molecule type" value="Genomic_DNA"/>
</dbReference>
<accession>A0A4Q7N5G1</accession>
<dbReference type="Proteomes" id="UP000293874">
    <property type="component" value="Unassembled WGS sequence"/>
</dbReference>
<sequence>MRMLFILAVILFVACQGRGKPASQAVAYDTTTLPETFTDQAVPDSMILNRFMDSFFSIKPVAAFAGNQLATPFQKMAAAFIDTSGMERIPLHFTDTLIYKYNKDREPVLSREISRSKRFTVEVQSLPDSRLDGERKIFVNGRQLRAGIGLDTSLAGFFYYYNFELNSEESCLLRFGKKEYLYLKGFSHNCTGTACSVSFHILYDLATHKGLINEQYRMELPIGYDRQNNCPVFLESKQEDMFYDAWESILYSGKLYKWTPEKGARPALNRKGDTIQFEGYERTGRDSLLLIKAVFPDH</sequence>
<organism evidence="1 2">
    <name type="scientific">Pseudobacter ginsenosidimutans</name>
    <dbReference type="NCBI Taxonomy" id="661488"/>
    <lineage>
        <taxon>Bacteria</taxon>
        <taxon>Pseudomonadati</taxon>
        <taxon>Bacteroidota</taxon>
        <taxon>Chitinophagia</taxon>
        <taxon>Chitinophagales</taxon>
        <taxon>Chitinophagaceae</taxon>
        <taxon>Pseudobacter</taxon>
    </lineage>
</organism>